<proteinExistence type="predicted"/>
<feature type="domain" description="F-box" evidence="2">
    <location>
        <begin position="35"/>
        <end position="74"/>
    </location>
</feature>
<keyword evidence="5" id="KW-1185">Reference proteome</keyword>
<gene>
    <name evidence="4" type="ORF">U9M48_020324</name>
</gene>
<dbReference type="InterPro" id="IPR055411">
    <property type="entry name" value="LRR_FXL15/At3g58940/PEG3-like"/>
</dbReference>
<dbReference type="InterPro" id="IPR036047">
    <property type="entry name" value="F-box-like_dom_sf"/>
</dbReference>
<dbReference type="InterPro" id="IPR001810">
    <property type="entry name" value="F-box_dom"/>
</dbReference>
<evidence type="ECO:0000259" key="3">
    <source>
        <dbReference type="Pfam" id="PF24758"/>
    </source>
</evidence>
<feature type="domain" description="F-box/LRR-repeat protein 15/At3g58940/PEG3-like LRR" evidence="3">
    <location>
        <begin position="125"/>
        <end position="227"/>
    </location>
</feature>
<protein>
    <recommendedName>
        <fullName evidence="6">F-box domain-containing protein</fullName>
    </recommendedName>
</protein>
<dbReference type="InterPro" id="IPR032675">
    <property type="entry name" value="LRR_dom_sf"/>
</dbReference>
<dbReference type="Pfam" id="PF24758">
    <property type="entry name" value="LRR_At5g56370"/>
    <property type="match status" value="1"/>
</dbReference>
<dbReference type="SUPFAM" id="SSF52047">
    <property type="entry name" value="RNI-like"/>
    <property type="match status" value="1"/>
</dbReference>
<dbReference type="AlphaFoldDB" id="A0AAQ3TE23"/>
<evidence type="ECO:0008006" key="6">
    <source>
        <dbReference type="Google" id="ProtNLM"/>
    </source>
</evidence>
<evidence type="ECO:0000313" key="5">
    <source>
        <dbReference type="Proteomes" id="UP001341281"/>
    </source>
</evidence>
<accession>A0AAQ3TE23</accession>
<feature type="region of interest" description="Disordered" evidence="1">
    <location>
        <begin position="1"/>
        <end position="32"/>
    </location>
</feature>
<sequence>MGVVTRAQAKRMEGSKQSDSQAPPRQRRRGAPDLISHLPDELLGSIISLLPTDEGARTQTLSSRWRPLWRRAPLNLDTYGRRQISRDVVSGTLSQHQYCRVASRFCASPSILSDDSDSASASATLDGWLRSRALDNLQELHFSFDPFLSPTPVMPHSALRFSSTLRTAEFSSCEFPDDAARQLHFPNLQHLALASVTISEDALHAVLAGCPALDRFVLRFIVDGSPKPRISPSALHLSPTLRSAEFGWCQFPDATAHQLHFPNLQQLSLQTVTISEGSLHALLSGA</sequence>
<dbReference type="Proteomes" id="UP001341281">
    <property type="component" value="Chromosome 04"/>
</dbReference>
<dbReference type="Pfam" id="PF00646">
    <property type="entry name" value="F-box"/>
    <property type="match status" value="1"/>
</dbReference>
<organism evidence="4 5">
    <name type="scientific">Paspalum notatum var. saurae</name>
    <dbReference type="NCBI Taxonomy" id="547442"/>
    <lineage>
        <taxon>Eukaryota</taxon>
        <taxon>Viridiplantae</taxon>
        <taxon>Streptophyta</taxon>
        <taxon>Embryophyta</taxon>
        <taxon>Tracheophyta</taxon>
        <taxon>Spermatophyta</taxon>
        <taxon>Magnoliopsida</taxon>
        <taxon>Liliopsida</taxon>
        <taxon>Poales</taxon>
        <taxon>Poaceae</taxon>
        <taxon>PACMAD clade</taxon>
        <taxon>Panicoideae</taxon>
        <taxon>Andropogonodae</taxon>
        <taxon>Paspaleae</taxon>
        <taxon>Paspalinae</taxon>
        <taxon>Paspalum</taxon>
    </lineage>
</organism>
<dbReference type="PANTHER" id="PTHR32141">
    <property type="match status" value="1"/>
</dbReference>
<evidence type="ECO:0000313" key="4">
    <source>
        <dbReference type="EMBL" id="WVZ71783.1"/>
    </source>
</evidence>
<evidence type="ECO:0000259" key="2">
    <source>
        <dbReference type="Pfam" id="PF00646"/>
    </source>
</evidence>
<dbReference type="PANTHER" id="PTHR32141:SF168">
    <property type="entry name" value="OS12G0595200 PROTEIN"/>
    <property type="match status" value="1"/>
</dbReference>
<dbReference type="EMBL" id="CP144748">
    <property type="protein sequence ID" value="WVZ71783.1"/>
    <property type="molecule type" value="Genomic_DNA"/>
</dbReference>
<name>A0AAQ3TE23_PASNO</name>
<dbReference type="InterPro" id="IPR053781">
    <property type="entry name" value="F-box_AtFBL13-like"/>
</dbReference>
<dbReference type="Gene3D" id="3.80.10.10">
    <property type="entry name" value="Ribonuclease Inhibitor"/>
    <property type="match status" value="1"/>
</dbReference>
<dbReference type="SUPFAM" id="SSF81383">
    <property type="entry name" value="F-box domain"/>
    <property type="match status" value="1"/>
</dbReference>
<dbReference type="InterPro" id="IPR055302">
    <property type="entry name" value="F-box_dom-containing"/>
</dbReference>
<reference evidence="4 5" key="1">
    <citation type="submission" date="2024-02" db="EMBL/GenBank/DDBJ databases">
        <title>High-quality chromosome-scale genome assembly of Pensacola bahiagrass (Paspalum notatum Flugge var. saurae).</title>
        <authorList>
            <person name="Vega J.M."/>
            <person name="Podio M."/>
            <person name="Orjuela J."/>
            <person name="Siena L.A."/>
            <person name="Pessino S.C."/>
            <person name="Combes M.C."/>
            <person name="Mariac C."/>
            <person name="Albertini E."/>
            <person name="Pupilli F."/>
            <person name="Ortiz J.P.A."/>
            <person name="Leblanc O."/>
        </authorList>
    </citation>
    <scope>NUCLEOTIDE SEQUENCE [LARGE SCALE GENOMIC DNA]</scope>
    <source>
        <strain evidence="4">R1</strain>
        <tissue evidence="4">Leaf</tissue>
    </source>
</reference>
<dbReference type="CDD" id="cd22160">
    <property type="entry name" value="F-box_AtFBL13-like"/>
    <property type="match status" value="1"/>
</dbReference>
<evidence type="ECO:0000256" key="1">
    <source>
        <dbReference type="SAM" id="MobiDB-lite"/>
    </source>
</evidence>